<evidence type="ECO:0000313" key="2">
    <source>
        <dbReference type="EMBL" id="OEK04295.1"/>
    </source>
</evidence>
<accession>A0A1E5SYW0</accession>
<gene>
    <name evidence="2" type="ORF">BFP71_12490</name>
</gene>
<name>A0A1E5SYW0_9BACT</name>
<dbReference type="PANTHER" id="PTHR10151">
    <property type="entry name" value="ECTONUCLEOTIDE PYROPHOSPHATASE/PHOSPHODIESTERASE"/>
    <property type="match status" value="1"/>
</dbReference>
<keyword evidence="3" id="KW-1185">Reference proteome</keyword>
<dbReference type="InterPro" id="IPR017850">
    <property type="entry name" value="Alkaline_phosphatase_core_sf"/>
</dbReference>
<reference evidence="2 3" key="1">
    <citation type="submission" date="2016-08" db="EMBL/GenBank/DDBJ databases">
        <title>Draft genome of Fabibacter sp. strain SK-8.</title>
        <authorList>
            <person name="Wong S.-K."/>
            <person name="Hamasaki K."/>
            <person name="Yoshizawa S."/>
        </authorList>
    </citation>
    <scope>NUCLEOTIDE SEQUENCE [LARGE SCALE GENOMIC DNA]</scope>
    <source>
        <strain evidence="2 3">SK-8</strain>
    </source>
</reference>
<proteinExistence type="predicted"/>
<evidence type="ECO:0000313" key="3">
    <source>
        <dbReference type="Proteomes" id="UP000095552"/>
    </source>
</evidence>
<protein>
    <submittedName>
        <fullName evidence="2">Nucleotide pyrophosphatase</fullName>
    </submittedName>
</protein>
<dbReference type="AlphaFoldDB" id="A0A1E5SYW0"/>
<dbReference type="EMBL" id="MDGQ01000005">
    <property type="protein sequence ID" value="OEK04295.1"/>
    <property type="molecule type" value="Genomic_DNA"/>
</dbReference>
<organism evidence="2 3">
    <name type="scientific">Roseivirga misakiensis</name>
    <dbReference type="NCBI Taxonomy" id="1563681"/>
    <lineage>
        <taxon>Bacteria</taxon>
        <taxon>Pseudomonadati</taxon>
        <taxon>Bacteroidota</taxon>
        <taxon>Cytophagia</taxon>
        <taxon>Cytophagales</taxon>
        <taxon>Roseivirgaceae</taxon>
        <taxon>Roseivirga</taxon>
    </lineage>
</organism>
<dbReference type="Pfam" id="PF01663">
    <property type="entry name" value="Phosphodiest"/>
    <property type="match status" value="1"/>
</dbReference>
<feature type="signal peptide" evidence="1">
    <location>
        <begin position="1"/>
        <end position="20"/>
    </location>
</feature>
<comment type="caution">
    <text evidence="2">The sequence shown here is derived from an EMBL/GenBank/DDBJ whole genome shotgun (WGS) entry which is preliminary data.</text>
</comment>
<dbReference type="PANTHER" id="PTHR10151:SF120">
    <property type="entry name" value="BIS(5'-ADENOSYL)-TRIPHOSPHATASE"/>
    <property type="match status" value="1"/>
</dbReference>
<dbReference type="Proteomes" id="UP000095552">
    <property type="component" value="Unassembled WGS sequence"/>
</dbReference>
<feature type="chain" id="PRO_5009185713" evidence="1">
    <location>
        <begin position="21"/>
        <end position="406"/>
    </location>
</feature>
<keyword evidence="1" id="KW-0732">Signal</keyword>
<dbReference type="RefSeq" id="WP_069835800.1">
    <property type="nucleotide sequence ID" value="NZ_MDGQ01000005.1"/>
</dbReference>
<dbReference type="STRING" id="1563681.BFP71_12490"/>
<dbReference type="SUPFAM" id="SSF53649">
    <property type="entry name" value="Alkaline phosphatase-like"/>
    <property type="match status" value="1"/>
</dbReference>
<dbReference type="Gene3D" id="3.40.720.10">
    <property type="entry name" value="Alkaline Phosphatase, subunit A"/>
    <property type="match status" value="1"/>
</dbReference>
<dbReference type="InterPro" id="IPR002591">
    <property type="entry name" value="Phosphodiest/P_Trfase"/>
</dbReference>
<dbReference type="OrthoDB" id="279982at2"/>
<evidence type="ECO:0000256" key="1">
    <source>
        <dbReference type="SAM" id="SignalP"/>
    </source>
</evidence>
<dbReference type="GO" id="GO:0016787">
    <property type="term" value="F:hydrolase activity"/>
    <property type="evidence" value="ECO:0007669"/>
    <property type="project" value="UniProtKB-ARBA"/>
</dbReference>
<sequence length="406" mass="45550">MKKPLFILLAFSFIFQVAQAQEKKVMLILLDGIPADVIESVETPSLDAIATLGGYTRAYVGGKKGAYSQTPTISAPGYMNMITGVWANKHNVWGNGVKAPNYNYWNVFRIVKQANPKKKVAIFSTWLDNRTKLVGESLPATDGFKFDYSFDGFELDTIAFPHKTDRKFIYNIDEHVSKEAARYIKSEAPDLSWVYLEFPDDIGHKFGDGPEMTDAVKKADVQVGRIWQAIKYRESQHQEDWMIIITTDHGRTAKDGMGHGGQSARERTTWITTNQKNINPKFQNNPAIVDIMPSILAHMDIAPSEELRMEIDGVSLLNRVAISDLKATYSDGRLDLGWINYGAKELEILITDTNNFAKGGTDTYRSIGNVKSSLMSFSKKMSLPPGTYKIVLKSSANWINTWLVID</sequence>